<dbReference type="EMBL" id="CP141261">
    <property type="protein sequence ID" value="WRL67024.1"/>
    <property type="molecule type" value="Genomic_DNA"/>
</dbReference>
<keyword evidence="2" id="KW-1185">Reference proteome</keyword>
<gene>
    <name evidence="1" type="ORF">U6N30_16365</name>
</gene>
<dbReference type="Proteomes" id="UP001324287">
    <property type="component" value="Chromosome"/>
</dbReference>
<evidence type="ECO:0000313" key="1">
    <source>
        <dbReference type="EMBL" id="WRL67024.1"/>
    </source>
</evidence>
<accession>A0ABZ1BBI6</accession>
<dbReference type="RefSeq" id="WP_324278335.1">
    <property type="nucleotide sequence ID" value="NZ_CP141261.1"/>
</dbReference>
<reference evidence="1 2" key="1">
    <citation type="submission" date="2023-12" db="EMBL/GenBank/DDBJ databases">
        <title>Blastococcus brunescens sp. nov., an actonobacterium isolated from sandstone collected in sahara desert.</title>
        <authorList>
            <person name="Gtari M."/>
            <person name="Ghodhbane F."/>
        </authorList>
    </citation>
    <scope>NUCLEOTIDE SEQUENCE [LARGE SCALE GENOMIC DNA]</scope>
    <source>
        <strain evidence="1 2">BMG 8361</strain>
    </source>
</reference>
<name>A0ABZ1BBI6_9ACTN</name>
<sequence>MPVGDGPEDVVDAGGRVLTGLSDGRIARIDRVSGTVETVARVPGRPLGLELLGGVGIAVAGSVGNGSAPGAQSAGETP</sequence>
<proteinExistence type="predicted"/>
<evidence type="ECO:0000313" key="2">
    <source>
        <dbReference type="Proteomes" id="UP001324287"/>
    </source>
</evidence>
<protein>
    <submittedName>
        <fullName evidence="1">Uncharacterized protein</fullName>
    </submittedName>
</protein>
<dbReference type="Pfam" id="PF20067">
    <property type="entry name" value="SSL_N"/>
    <property type="match status" value="1"/>
</dbReference>
<organism evidence="1 2">
    <name type="scientific">Blastococcus brunescens</name>
    <dbReference type="NCBI Taxonomy" id="1564165"/>
    <lineage>
        <taxon>Bacteria</taxon>
        <taxon>Bacillati</taxon>
        <taxon>Actinomycetota</taxon>
        <taxon>Actinomycetes</taxon>
        <taxon>Geodermatophilales</taxon>
        <taxon>Geodermatophilaceae</taxon>
        <taxon>Blastococcus</taxon>
    </lineage>
</organism>